<reference evidence="1 2" key="1">
    <citation type="submission" date="2018-06" db="EMBL/GenBank/DDBJ databases">
        <title>Genomic Encyclopedia of Type Strains, Phase III (KMG-III): the genomes of soil and plant-associated and newly described type strains.</title>
        <authorList>
            <person name="Whitman W."/>
        </authorList>
    </citation>
    <scope>NUCLEOTIDE SEQUENCE [LARGE SCALE GENOMIC DNA]</scope>
    <source>
        <strain evidence="1 2">CGMCC 4.7090</strain>
    </source>
</reference>
<dbReference type="AlphaFoldDB" id="A0A327Z4W5"/>
<proteinExistence type="predicted"/>
<keyword evidence="2" id="KW-1185">Reference proteome</keyword>
<evidence type="ECO:0000313" key="2">
    <source>
        <dbReference type="Proteomes" id="UP000249341"/>
    </source>
</evidence>
<name>A0A327Z4W5_9ACTN</name>
<organism evidence="1 2">
    <name type="scientific">Actinoplanes lutulentus</name>
    <dbReference type="NCBI Taxonomy" id="1287878"/>
    <lineage>
        <taxon>Bacteria</taxon>
        <taxon>Bacillati</taxon>
        <taxon>Actinomycetota</taxon>
        <taxon>Actinomycetes</taxon>
        <taxon>Micromonosporales</taxon>
        <taxon>Micromonosporaceae</taxon>
        <taxon>Actinoplanes</taxon>
    </lineage>
</organism>
<dbReference type="RefSeq" id="WP_111653142.1">
    <property type="nucleotide sequence ID" value="NZ_JACHWI010000006.1"/>
</dbReference>
<protein>
    <submittedName>
        <fullName evidence="1">Uncharacterized protein</fullName>
    </submittedName>
</protein>
<accession>A0A327Z4W5</accession>
<sequence length="113" mass="12493">MRAFLGSAAPAAKYVLLILPVRMLKHVDDVFRIRIVDTRLEAVHGLFTRSDERVMQPFLDILESPAEPSNPGLVSEALRALATATVSPRLRPHLMAAFWTIRSISSPSTSKTP</sequence>
<comment type="caution">
    <text evidence="1">The sequence shown here is derived from an EMBL/GenBank/DDBJ whole genome shotgun (WGS) entry which is preliminary data.</text>
</comment>
<dbReference type="EMBL" id="QLMJ01000019">
    <property type="protein sequence ID" value="RAK28667.1"/>
    <property type="molecule type" value="Genomic_DNA"/>
</dbReference>
<gene>
    <name evidence="1" type="ORF">B0I29_1194</name>
</gene>
<dbReference type="Proteomes" id="UP000249341">
    <property type="component" value="Unassembled WGS sequence"/>
</dbReference>
<evidence type="ECO:0000313" key="1">
    <source>
        <dbReference type="EMBL" id="RAK28667.1"/>
    </source>
</evidence>